<comment type="caution">
    <text evidence="2">The sequence shown here is derived from an EMBL/GenBank/DDBJ whole genome shotgun (WGS) entry which is preliminary data.</text>
</comment>
<evidence type="ECO:0000313" key="2">
    <source>
        <dbReference type="EMBL" id="GAA2673231.1"/>
    </source>
</evidence>
<accession>A0ABN3SBN0</accession>
<dbReference type="Proteomes" id="UP001501666">
    <property type="component" value="Unassembled WGS sequence"/>
</dbReference>
<feature type="chain" id="PRO_5047277533" evidence="1">
    <location>
        <begin position="23"/>
        <end position="129"/>
    </location>
</feature>
<evidence type="ECO:0000256" key="1">
    <source>
        <dbReference type="SAM" id="SignalP"/>
    </source>
</evidence>
<name>A0ABN3SBN0_9ACTN</name>
<sequence>MPVMIAASVLLATALTGLPASVPVPGAAAGAGASAVPAAATAPNLRACHDGRCSLTLRKSVSFRVSSRFGITRLAISFTGHSVRVKGTGPGVTSQALLGEGTTGSVNGIGVRVLSLSSGKAVLRLTPVR</sequence>
<feature type="signal peptide" evidence="1">
    <location>
        <begin position="1"/>
        <end position="22"/>
    </location>
</feature>
<protein>
    <submittedName>
        <fullName evidence="2">Uncharacterized protein</fullName>
    </submittedName>
</protein>
<gene>
    <name evidence="2" type="ORF">GCM10010412_053590</name>
</gene>
<dbReference type="RefSeq" id="WP_346150087.1">
    <property type="nucleotide sequence ID" value="NZ_BAAATE010000015.1"/>
</dbReference>
<keyword evidence="1" id="KW-0732">Signal</keyword>
<proteinExistence type="predicted"/>
<evidence type="ECO:0000313" key="3">
    <source>
        <dbReference type="Proteomes" id="UP001501666"/>
    </source>
</evidence>
<organism evidence="2 3">
    <name type="scientific">Nonomuraea recticatena</name>
    <dbReference type="NCBI Taxonomy" id="46178"/>
    <lineage>
        <taxon>Bacteria</taxon>
        <taxon>Bacillati</taxon>
        <taxon>Actinomycetota</taxon>
        <taxon>Actinomycetes</taxon>
        <taxon>Streptosporangiales</taxon>
        <taxon>Streptosporangiaceae</taxon>
        <taxon>Nonomuraea</taxon>
    </lineage>
</organism>
<keyword evidence="3" id="KW-1185">Reference proteome</keyword>
<reference evidence="2 3" key="1">
    <citation type="journal article" date="2019" name="Int. J. Syst. Evol. Microbiol.">
        <title>The Global Catalogue of Microorganisms (GCM) 10K type strain sequencing project: providing services to taxonomists for standard genome sequencing and annotation.</title>
        <authorList>
            <consortium name="The Broad Institute Genomics Platform"/>
            <consortium name="The Broad Institute Genome Sequencing Center for Infectious Disease"/>
            <person name="Wu L."/>
            <person name="Ma J."/>
        </authorList>
    </citation>
    <scope>NUCLEOTIDE SEQUENCE [LARGE SCALE GENOMIC DNA]</scope>
    <source>
        <strain evidence="2 3">JCM 6835</strain>
    </source>
</reference>
<dbReference type="EMBL" id="BAAATE010000015">
    <property type="protein sequence ID" value="GAA2673231.1"/>
    <property type="molecule type" value="Genomic_DNA"/>
</dbReference>